<dbReference type="EMBL" id="CAJNDS010000270">
    <property type="protein sequence ID" value="CAE7036724.1"/>
    <property type="molecule type" value="Genomic_DNA"/>
</dbReference>
<dbReference type="InterPro" id="IPR046373">
    <property type="entry name" value="Acyl-CoA_Oxase/DH_mid-dom_sf"/>
</dbReference>
<feature type="compositionally biased region" description="Low complexity" evidence="6">
    <location>
        <begin position="426"/>
        <end position="444"/>
    </location>
</feature>
<evidence type="ECO:0000256" key="3">
    <source>
        <dbReference type="ARBA" id="ARBA00023175"/>
    </source>
</evidence>
<sequence length="1903" mass="205002">EPDTVCVASFYEIHNERIRDLLAPATPKEAPAWQDGGSGGQPRNGRSHSKTTVHFHPRFGAFVAGVEEVPCDDVQEALRLVSFGSQVRTTAATMLNDRSSRSHAIFCLRMERSTSSNSIMLVDLAGREQERLSMCRTERFKELTLINRSLFHLARCVRELAASQVGSGTAGAGNSAQGKDSAQWHHFRNSKLTMVLGHALAGNSHTAVVGTVSPAQISFEDSLATLRFCESVKQVRTKPALPVSHREDVVMELQDEVRRLELELLRARSGRAIVERQLGEAQAMMEHYRCSWKQALEMSGHAELAKVRREAQEAVQLPGVPSFAASGSGNWSPCSGTPGSAEVPLASATGSGSVPVSPAASRKSFWPLAEAGTGGPPAFSGEEAAETVDGDADGCISPSADSPGHLSRTTSAEPRQVPPLPLSLVEAQATKTTTATKPAEASAPRLSSVCSDGSSERHSPCSPSRSVLSRLRSVDSPTGRDARDARNAVCDVDRIFWSPQPDTPSLPSTPRLQTRHIGFQQQQPRILLRSSASAHPSSSSTALPGCRGLPRPSVVYGLTDGSRSTAPQVVSRLLATMAPAELAACPLLSLPAPVPAENELMRACEQSLAEAERSNDWRKQELAVTLRHLRSQLIDINAVAAASRVRRATSPPGSAPSPPAAPPAAAATPSRLMRTAPQTPRSGTRGVHSASLFRALSPPPSTPSNPATPVVQMRPFIPQAPAAPAASATSPPTPRVTSPAPVATVPAGVAATPAFYTAEAAALMEDWRPAPCNRSAAPSVQRMRVEDLPLATVPPPAWVAPLATVPVVSAAPSPVAAVRHAQPVEMFPMRIQESLPASYRPVVSDAPSVPSWSRAAVQTPTPSRQIDSGAWTKAPSAGLSSSSGVSPWLSPKAEDLPCPFQPPDVLASSGSKALCVLPLSLQYLYSDTGQCNDNRCLFVGNVETLWPSSIGMPSHIQDSNVSYRRLRVMAAEIGSGERMGSALAASKKPPVLTGEGGSLKPEIYCLGIPLSCQIELVMRFRHILPRISGESFTRAPPFPVAWLTGGLAGIEGVEKPAMARCHLPSSISSCQVRLTLHITVFSLCARPISIVKLTVHRANCSVLGMKHVANAASQPLYKLNVIVNSPAQPAACCLDVAWTLRRFRETEALLTWDTIHWPWSRVLQRKGELPSLRAGRRDGHGRAWLVELRLQTRDGAVAIPLLSPVHFFRLSKDLRRHLAELETALTCREDCLLKRFQSLLDHPQVDENAPWAEHAEQLRTLLRGGYLSLDSITTREGMLDFFASHRVMARQECLSCCLGIRMTVHYNLFCGTILALGSDEQRCWLQDAQSAGLLGCFMLTETGAGVLSGLVVETVAKWVWLDDEGRGGFELHTPTPSAEKTWISQGLAADYGLVVAQLVTDQRSLGAHVFLVDMRSAGISRECMGEKTTFNALDNARVSFNHVQLPATALLSKLCNVQSRWSGQSWEAEYVFAGSRPPTFIQIAQRLLSGRMCISDSAITYLEGVLGVTKNYAEGRLVWVDKERKMPLADLPYMAKGLESVEAVLLSVASQIARQPESVDLFSVNPSVQQRTSAVCTRCRLLLFFVVVVVVVVVVVLILAAACVTAVVVVVAMVVIVSCDFALVALFGKVGLAVHKALSYGLAEGWLGAFLLLVQSDFAKAIESNSELSRSLVTQIAAAKVEAVDFAIKSLALLRRDVGSFGLMATSPFGSSDILLCHLAVLMPTVSVDVCCRFAEGDSRVLQQMVTRDLVRAHSRFSAVLRLFWRVLKAWLSGAPHGSAKLRYLRDQRLLQLLCVLGKQHWKNRRCGVSKAQAESDAWLQAGELVYDVATLGFASSTCRILELAVIRHGGGALRAAQLHDLDANGAKTHAQQLIHSTVEERCGRSVETDRFMDMCLGKLGFL</sequence>
<dbReference type="GO" id="GO:0007018">
    <property type="term" value="P:microtubule-based movement"/>
    <property type="evidence" value="ECO:0007669"/>
    <property type="project" value="InterPro"/>
</dbReference>
<dbReference type="SUPFAM" id="SSF52540">
    <property type="entry name" value="P-loop containing nucleoside triphosphate hydrolases"/>
    <property type="match status" value="1"/>
</dbReference>
<dbReference type="Gene3D" id="3.40.850.10">
    <property type="entry name" value="Kinesin motor domain"/>
    <property type="match status" value="1"/>
</dbReference>
<dbReference type="InterPro" id="IPR027417">
    <property type="entry name" value="P-loop_NTPase"/>
</dbReference>
<dbReference type="PANTHER" id="PTHR47968:SF36">
    <property type="entry name" value="KINESIN HEAVY CHAIN ISOFORM X1"/>
    <property type="match status" value="1"/>
</dbReference>
<evidence type="ECO:0000256" key="6">
    <source>
        <dbReference type="SAM" id="MobiDB-lite"/>
    </source>
</evidence>
<evidence type="ECO:0000313" key="10">
    <source>
        <dbReference type="Proteomes" id="UP000604046"/>
    </source>
</evidence>
<feature type="region of interest" description="Disordered" evidence="6">
    <location>
        <begin position="326"/>
        <end position="485"/>
    </location>
</feature>
<keyword evidence="7" id="KW-1133">Transmembrane helix</keyword>
<dbReference type="GO" id="GO:0016627">
    <property type="term" value="F:oxidoreductase activity, acting on the CH-CH group of donors"/>
    <property type="evidence" value="ECO:0007669"/>
    <property type="project" value="InterPro"/>
</dbReference>
<dbReference type="InterPro" id="IPR009100">
    <property type="entry name" value="AcylCoA_DH/oxidase_NM_dom_sf"/>
</dbReference>
<dbReference type="OrthoDB" id="538336at2759"/>
<dbReference type="GO" id="GO:0005874">
    <property type="term" value="C:microtubule"/>
    <property type="evidence" value="ECO:0007669"/>
    <property type="project" value="UniProtKB-KW"/>
</dbReference>
<keyword evidence="1" id="KW-0493">Microtubule</keyword>
<feature type="region of interest" description="Disordered" evidence="6">
    <location>
        <begin position="853"/>
        <end position="873"/>
    </location>
</feature>
<dbReference type="InterPro" id="IPR036961">
    <property type="entry name" value="Kinesin_motor_dom_sf"/>
</dbReference>
<dbReference type="SMART" id="SM00129">
    <property type="entry name" value="KISc"/>
    <property type="match status" value="1"/>
</dbReference>
<feature type="region of interest" description="Disordered" evidence="6">
    <location>
        <begin position="721"/>
        <end position="740"/>
    </location>
</feature>
<feature type="region of interest" description="Disordered" evidence="6">
    <location>
        <begin position="24"/>
        <end position="51"/>
    </location>
</feature>
<dbReference type="Gene3D" id="2.40.110.10">
    <property type="entry name" value="Butyryl-CoA Dehydrogenase, subunit A, domain 2"/>
    <property type="match status" value="1"/>
</dbReference>
<dbReference type="InterPro" id="IPR001752">
    <property type="entry name" value="Kinesin_motor_dom"/>
</dbReference>
<feature type="coiled-coil region" evidence="5">
    <location>
        <begin position="243"/>
        <end position="270"/>
    </location>
</feature>
<evidence type="ECO:0000256" key="5">
    <source>
        <dbReference type="SAM" id="Coils"/>
    </source>
</evidence>
<dbReference type="GO" id="GO:0003777">
    <property type="term" value="F:microtubule motor activity"/>
    <property type="evidence" value="ECO:0007669"/>
    <property type="project" value="InterPro"/>
</dbReference>
<feature type="domain" description="Kinesin motor" evidence="8">
    <location>
        <begin position="1"/>
        <end position="235"/>
    </location>
</feature>
<feature type="compositionally biased region" description="Polar residues" evidence="6">
    <location>
        <begin position="326"/>
        <end position="338"/>
    </location>
</feature>
<dbReference type="Proteomes" id="UP000604046">
    <property type="component" value="Unassembled WGS sequence"/>
</dbReference>
<dbReference type="GO" id="GO:0005524">
    <property type="term" value="F:ATP binding"/>
    <property type="evidence" value="ECO:0007669"/>
    <property type="project" value="InterPro"/>
</dbReference>
<name>A0A812IHB5_9DINO</name>
<keyword evidence="7" id="KW-0812">Transmembrane</keyword>
<feature type="transmembrane region" description="Helical" evidence="7">
    <location>
        <begin position="1581"/>
        <end position="1600"/>
    </location>
</feature>
<protein>
    <submittedName>
        <fullName evidence="9">Stard9 protein</fullName>
    </submittedName>
</protein>
<evidence type="ECO:0000256" key="1">
    <source>
        <dbReference type="ARBA" id="ARBA00022701"/>
    </source>
</evidence>
<gene>
    <name evidence="9" type="primary">Stard9</name>
    <name evidence="9" type="ORF">SNAT2548_LOCUS4427</name>
</gene>
<evidence type="ECO:0000256" key="7">
    <source>
        <dbReference type="SAM" id="Phobius"/>
    </source>
</evidence>
<organism evidence="9 10">
    <name type="scientific">Symbiodinium natans</name>
    <dbReference type="NCBI Taxonomy" id="878477"/>
    <lineage>
        <taxon>Eukaryota</taxon>
        <taxon>Sar</taxon>
        <taxon>Alveolata</taxon>
        <taxon>Dinophyceae</taxon>
        <taxon>Suessiales</taxon>
        <taxon>Symbiodiniaceae</taxon>
        <taxon>Symbiodinium</taxon>
    </lineage>
</organism>
<evidence type="ECO:0000256" key="4">
    <source>
        <dbReference type="PROSITE-ProRule" id="PRU00283"/>
    </source>
</evidence>
<comment type="caution">
    <text evidence="4">Lacks conserved residue(s) required for the propagation of feature annotation.</text>
</comment>
<feature type="compositionally biased region" description="Acidic residues" evidence="6">
    <location>
        <begin position="383"/>
        <end position="392"/>
    </location>
</feature>
<comment type="similarity">
    <text evidence="4">Belongs to the TRAFAC class myosin-kinesin ATPase superfamily. Kinesin family.</text>
</comment>
<evidence type="ECO:0000256" key="2">
    <source>
        <dbReference type="ARBA" id="ARBA00023054"/>
    </source>
</evidence>
<feature type="compositionally biased region" description="Low complexity" evidence="6">
    <location>
        <begin position="460"/>
        <end position="477"/>
    </location>
</feature>
<feature type="compositionally biased region" description="Pro residues" evidence="6">
    <location>
        <begin position="653"/>
        <end position="662"/>
    </location>
</feature>
<dbReference type="Pfam" id="PF00225">
    <property type="entry name" value="Kinesin"/>
    <property type="match status" value="1"/>
</dbReference>
<feature type="compositionally biased region" description="Polar residues" evidence="6">
    <location>
        <begin position="856"/>
        <end position="866"/>
    </location>
</feature>
<keyword evidence="3" id="KW-0505">Motor protein</keyword>
<feature type="region of interest" description="Disordered" evidence="6">
    <location>
        <begin position="645"/>
        <end position="688"/>
    </location>
</feature>
<dbReference type="PANTHER" id="PTHR47968">
    <property type="entry name" value="CENTROMERE PROTEIN E"/>
    <property type="match status" value="1"/>
</dbReference>
<comment type="caution">
    <text evidence="9">The sequence shown here is derived from an EMBL/GenBank/DDBJ whole genome shotgun (WGS) entry which is preliminary data.</text>
</comment>
<accession>A0A812IHB5</accession>
<feature type="transmembrane region" description="Helical" evidence="7">
    <location>
        <begin position="1607"/>
        <end position="1627"/>
    </location>
</feature>
<dbReference type="SUPFAM" id="SSF56645">
    <property type="entry name" value="Acyl-CoA dehydrogenase NM domain-like"/>
    <property type="match status" value="1"/>
</dbReference>
<dbReference type="GO" id="GO:0008017">
    <property type="term" value="F:microtubule binding"/>
    <property type="evidence" value="ECO:0007669"/>
    <property type="project" value="InterPro"/>
</dbReference>
<evidence type="ECO:0000259" key="8">
    <source>
        <dbReference type="PROSITE" id="PS50067"/>
    </source>
</evidence>
<dbReference type="PROSITE" id="PS50067">
    <property type="entry name" value="KINESIN_MOTOR_2"/>
    <property type="match status" value="1"/>
</dbReference>
<evidence type="ECO:0000313" key="9">
    <source>
        <dbReference type="EMBL" id="CAE7036724.1"/>
    </source>
</evidence>
<keyword evidence="7" id="KW-0472">Membrane</keyword>
<keyword evidence="10" id="KW-1185">Reference proteome</keyword>
<reference evidence="9" key="1">
    <citation type="submission" date="2021-02" db="EMBL/GenBank/DDBJ databases">
        <authorList>
            <person name="Dougan E. K."/>
            <person name="Rhodes N."/>
            <person name="Thang M."/>
            <person name="Chan C."/>
        </authorList>
    </citation>
    <scope>NUCLEOTIDE SEQUENCE</scope>
</reference>
<proteinExistence type="inferred from homology"/>
<dbReference type="PRINTS" id="PR00380">
    <property type="entry name" value="KINESINHEAVY"/>
</dbReference>
<dbReference type="InterPro" id="IPR027640">
    <property type="entry name" value="Kinesin-like_fam"/>
</dbReference>
<feature type="non-terminal residue" evidence="9">
    <location>
        <position position="1903"/>
    </location>
</feature>
<keyword evidence="2 5" id="KW-0175">Coiled coil</keyword>